<gene>
    <name evidence="1" type="ORF">Vadar_031030</name>
</gene>
<evidence type="ECO:0000313" key="1">
    <source>
        <dbReference type="EMBL" id="KAH7867262.1"/>
    </source>
</evidence>
<dbReference type="EMBL" id="CM037159">
    <property type="protein sequence ID" value="KAH7867262.1"/>
    <property type="molecule type" value="Genomic_DNA"/>
</dbReference>
<evidence type="ECO:0000313" key="2">
    <source>
        <dbReference type="Proteomes" id="UP000828048"/>
    </source>
</evidence>
<reference evidence="1 2" key="1">
    <citation type="journal article" date="2021" name="Hortic Res">
        <title>High-quality reference genome and annotation aids understanding of berry development for evergreen blueberry (Vaccinium darrowii).</title>
        <authorList>
            <person name="Yu J."/>
            <person name="Hulse-Kemp A.M."/>
            <person name="Babiker E."/>
            <person name="Staton M."/>
        </authorList>
    </citation>
    <scope>NUCLEOTIDE SEQUENCE [LARGE SCALE GENOMIC DNA]</scope>
    <source>
        <strain evidence="2">cv. NJ 8807/NJ 8810</strain>
        <tissue evidence="1">Young leaf</tissue>
    </source>
</reference>
<dbReference type="Proteomes" id="UP000828048">
    <property type="component" value="Chromosome 9"/>
</dbReference>
<sequence length="154" mass="17436">MPPFILKLQEYVDNTEDYINIVLDDKQNQLLRMGLFISTASFMVTLAVVATGFLSINIHIDLFDETYNQWYAAFGGCSEYVHNTKDYINVVLDDEQNQLLRMGLFISTASFMITLAVVAIGFLSINIHIDLFNGTYNKWYAAFGGCSVLQYSIS</sequence>
<keyword evidence="2" id="KW-1185">Reference proteome</keyword>
<proteinExistence type="predicted"/>
<organism evidence="1 2">
    <name type="scientific">Vaccinium darrowii</name>
    <dbReference type="NCBI Taxonomy" id="229202"/>
    <lineage>
        <taxon>Eukaryota</taxon>
        <taxon>Viridiplantae</taxon>
        <taxon>Streptophyta</taxon>
        <taxon>Embryophyta</taxon>
        <taxon>Tracheophyta</taxon>
        <taxon>Spermatophyta</taxon>
        <taxon>Magnoliopsida</taxon>
        <taxon>eudicotyledons</taxon>
        <taxon>Gunneridae</taxon>
        <taxon>Pentapetalae</taxon>
        <taxon>asterids</taxon>
        <taxon>Ericales</taxon>
        <taxon>Ericaceae</taxon>
        <taxon>Vaccinioideae</taxon>
        <taxon>Vaccinieae</taxon>
        <taxon>Vaccinium</taxon>
    </lineage>
</organism>
<accession>A0ACB7ZN05</accession>
<comment type="caution">
    <text evidence="1">The sequence shown here is derived from an EMBL/GenBank/DDBJ whole genome shotgun (WGS) entry which is preliminary data.</text>
</comment>
<protein>
    <submittedName>
        <fullName evidence="1">Uncharacterized protein</fullName>
    </submittedName>
</protein>
<name>A0ACB7ZN05_9ERIC</name>